<dbReference type="InterPro" id="IPR035892">
    <property type="entry name" value="C2_domain_sf"/>
</dbReference>
<dbReference type="Pfam" id="PF05608">
    <property type="entry name" value="RTE1"/>
    <property type="match status" value="1"/>
</dbReference>
<name>A0A6B0QSN1_9CETA</name>
<feature type="domain" description="C2" evidence="12">
    <location>
        <begin position="642"/>
        <end position="771"/>
    </location>
</feature>
<keyword evidence="7 11" id="KW-0472">Membrane</keyword>
<evidence type="ECO:0000259" key="12">
    <source>
        <dbReference type="PROSITE" id="PS50004"/>
    </source>
</evidence>
<dbReference type="AlphaFoldDB" id="A0A6B0QSN1"/>
<keyword evidence="5" id="KW-0597">Phosphoprotein</keyword>
<protein>
    <recommendedName>
        <fullName evidence="8">Synaptotagmin-like protein 1</fullName>
    </recommendedName>
    <alternativeName>
        <fullName evidence="9">Exophilin-7</fullName>
    </alternativeName>
</protein>
<dbReference type="Proteomes" id="UP000322234">
    <property type="component" value="Unassembled WGS sequence"/>
</dbReference>
<evidence type="ECO:0000256" key="11">
    <source>
        <dbReference type="SAM" id="Phobius"/>
    </source>
</evidence>
<keyword evidence="4" id="KW-0268">Exocytosis</keyword>
<gene>
    <name evidence="14" type="ORF">E5288_WYG000177</name>
</gene>
<evidence type="ECO:0000256" key="6">
    <source>
        <dbReference type="ARBA" id="ARBA00022737"/>
    </source>
</evidence>
<feature type="transmembrane region" description="Helical" evidence="11">
    <location>
        <begin position="195"/>
        <end position="215"/>
    </location>
</feature>
<dbReference type="CDD" id="cd04020">
    <property type="entry name" value="C2B_SLP_1-2-3-4"/>
    <property type="match status" value="1"/>
</dbReference>
<keyword evidence="11" id="KW-0812">Transmembrane</keyword>
<feature type="compositionally biased region" description="Acidic residues" evidence="10">
    <location>
        <begin position="406"/>
        <end position="418"/>
    </location>
</feature>
<dbReference type="InterPro" id="IPR000008">
    <property type="entry name" value="C2_dom"/>
</dbReference>
<dbReference type="GO" id="GO:0006887">
    <property type="term" value="P:exocytosis"/>
    <property type="evidence" value="ECO:0007669"/>
    <property type="project" value="UniProtKB-KW"/>
</dbReference>
<feature type="transmembrane region" description="Helical" evidence="11">
    <location>
        <begin position="169"/>
        <end position="189"/>
    </location>
</feature>
<dbReference type="PANTHER" id="PTHR45716:SF3">
    <property type="entry name" value="SYNAPTOTAGMIN-LIKE PROTEIN 1"/>
    <property type="match status" value="1"/>
</dbReference>
<feature type="compositionally biased region" description="Basic and acidic residues" evidence="10">
    <location>
        <begin position="363"/>
        <end position="388"/>
    </location>
</feature>
<dbReference type="Gene3D" id="6.10.250.3000">
    <property type="match status" value="1"/>
</dbReference>
<dbReference type="PANTHER" id="PTHR45716">
    <property type="entry name" value="BITESIZE, ISOFORM I"/>
    <property type="match status" value="1"/>
</dbReference>
<feature type="region of interest" description="Disordered" evidence="10">
    <location>
        <begin position="22"/>
        <end position="45"/>
    </location>
</feature>
<dbReference type="InterPro" id="IPR010911">
    <property type="entry name" value="Rab_BD"/>
</dbReference>
<evidence type="ECO:0000313" key="15">
    <source>
        <dbReference type="Proteomes" id="UP000322234"/>
    </source>
</evidence>
<comment type="caution">
    <text evidence="14">The sequence shown here is derived from an EMBL/GenBank/DDBJ whole genome shotgun (WGS) entry which is preliminary data.</text>
</comment>
<evidence type="ECO:0000313" key="14">
    <source>
        <dbReference type="EMBL" id="MXQ79466.1"/>
    </source>
</evidence>
<dbReference type="FunFam" id="2.60.40.150:FF:000108">
    <property type="entry name" value="Synaptotagmin like 1"/>
    <property type="match status" value="1"/>
</dbReference>
<keyword evidence="3" id="KW-1003">Cell membrane</keyword>
<evidence type="ECO:0000256" key="1">
    <source>
        <dbReference type="ARBA" id="ARBA00004184"/>
    </source>
</evidence>
<dbReference type="Pfam" id="PF00168">
    <property type="entry name" value="C2"/>
    <property type="match status" value="2"/>
</dbReference>
<dbReference type="FunFam" id="2.60.40.150:FF:000006">
    <property type="entry name" value="Synaptotagmin-like 5, isoform CRA_a"/>
    <property type="match status" value="1"/>
</dbReference>
<evidence type="ECO:0000259" key="13">
    <source>
        <dbReference type="PROSITE" id="PS50916"/>
    </source>
</evidence>
<proteinExistence type="predicted"/>
<dbReference type="SUPFAM" id="SSF49562">
    <property type="entry name" value="C2 domain (Calcium/lipid-binding domain, CaLB)"/>
    <property type="match status" value="2"/>
</dbReference>
<feature type="region of interest" description="Disordered" evidence="10">
    <location>
        <begin position="348"/>
        <end position="500"/>
    </location>
</feature>
<organism evidence="14 15">
    <name type="scientific">Bos mutus</name>
    <name type="common">wild yak</name>
    <dbReference type="NCBI Taxonomy" id="72004"/>
    <lineage>
        <taxon>Eukaryota</taxon>
        <taxon>Metazoa</taxon>
        <taxon>Chordata</taxon>
        <taxon>Craniata</taxon>
        <taxon>Vertebrata</taxon>
        <taxon>Euteleostomi</taxon>
        <taxon>Mammalia</taxon>
        <taxon>Eutheria</taxon>
        <taxon>Laurasiatheria</taxon>
        <taxon>Artiodactyla</taxon>
        <taxon>Ruminantia</taxon>
        <taxon>Pecora</taxon>
        <taxon>Bovidae</taxon>
        <taxon>Bovinae</taxon>
        <taxon>Bos</taxon>
    </lineage>
</organism>
<evidence type="ECO:0000256" key="2">
    <source>
        <dbReference type="ARBA" id="ARBA00004236"/>
    </source>
</evidence>
<dbReference type="GO" id="GO:0006886">
    <property type="term" value="P:intracellular protein transport"/>
    <property type="evidence" value="ECO:0007669"/>
    <property type="project" value="InterPro"/>
</dbReference>
<feature type="domain" description="C2" evidence="12">
    <location>
        <begin position="510"/>
        <end position="629"/>
    </location>
</feature>
<dbReference type="GO" id="GO:0070382">
    <property type="term" value="C:exocytic vesicle"/>
    <property type="evidence" value="ECO:0007669"/>
    <property type="project" value="TreeGrafter"/>
</dbReference>
<dbReference type="GO" id="GO:0005886">
    <property type="term" value="C:plasma membrane"/>
    <property type="evidence" value="ECO:0007669"/>
    <property type="project" value="UniProtKB-SubCell"/>
</dbReference>
<dbReference type="PROSITE" id="PS50916">
    <property type="entry name" value="RABBD"/>
    <property type="match status" value="1"/>
</dbReference>
<keyword evidence="6" id="KW-0677">Repeat</keyword>
<keyword evidence="15" id="KW-1185">Reference proteome</keyword>
<evidence type="ECO:0000256" key="5">
    <source>
        <dbReference type="ARBA" id="ARBA00022553"/>
    </source>
</evidence>
<evidence type="ECO:0000256" key="7">
    <source>
        <dbReference type="ARBA" id="ARBA00023136"/>
    </source>
</evidence>
<evidence type="ECO:0000256" key="10">
    <source>
        <dbReference type="SAM" id="MobiDB-lite"/>
    </source>
</evidence>
<dbReference type="Gene3D" id="2.60.40.150">
    <property type="entry name" value="C2 domain"/>
    <property type="match status" value="2"/>
</dbReference>
<comment type="subcellular location">
    <subcellularLocation>
        <location evidence="2">Cell membrane</location>
    </subcellularLocation>
    <subcellularLocation>
        <location evidence="1">Endomembrane system</location>
        <topology evidence="1">Peripheral membrane protein</topology>
    </subcellularLocation>
</comment>
<evidence type="ECO:0000256" key="9">
    <source>
        <dbReference type="ARBA" id="ARBA00075525"/>
    </source>
</evidence>
<feature type="compositionally biased region" description="Low complexity" evidence="10">
    <location>
        <begin position="475"/>
        <end position="500"/>
    </location>
</feature>
<evidence type="ECO:0000256" key="3">
    <source>
        <dbReference type="ARBA" id="ARBA00022475"/>
    </source>
</evidence>
<dbReference type="PROSITE" id="PS50004">
    <property type="entry name" value="C2"/>
    <property type="match status" value="2"/>
</dbReference>
<dbReference type="InterPro" id="IPR043567">
    <property type="entry name" value="SYTL1-5_C2B"/>
</dbReference>
<reference evidence="14" key="1">
    <citation type="submission" date="2019-10" db="EMBL/GenBank/DDBJ databases">
        <title>The sequence and de novo assembly of the wild yak genome.</title>
        <authorList>
            <person name="Liu Y."/>
        </authorList>
    </citation>
    <scope>NUCLEOTIDE SEQUENCE [LARGE SCALE GENOMIC DNA]</scope>
    <source>
        <strain evidence="14">WY2019</strain>
    </source>
</reference>
<dbReference type="InterPro" id="IPR008496">
    <property type="entry name" value="TMEM222/RTE1"/>
</dbReference>
<feature type="domain" description="RabBD" evidence="13">
    <location>
        <begin position="268"/>
        <end position="324"/>
    </location>
</feature>
<dbReference type="SMART" id="SM00239">
    <property type="entry name" value="C2"/>
    <property type="match status" value="2"/>
</dbReference>
<dbReference type="CDD" id="cd08393">
    <property type="entry name" value="C2A_SLP-1_2"/>
    <property type="match status" value="1"/>
</dbReference>
<evidence type="ECO:0000256" key="8">
    <source>
        <dbReference type="ARBA" id="ARBA00072163"/>
    </source>
</evidence>
<accession>A0A6B0QSN1</accession>
<dbReference type="GO" id="GO:0031267">
    <property type="term" value="F:small GTPase binding"/>
    <property type="evidence" value="ECO:0007669"/>
    <property type="project" value="InterPro"/>
</dbReference>
<evidence type="ECO:0000256" key="4">
    <source>
        <dbReference type="ARBA" id="ARBA00022483"/>
    </source>
</evidence>
<sequence>MAEAEGSSPLLLPPPLPPPLGMAEVEAPTAAETDKKHLSGAGSGAMDVERSRFPYCVVWTPIPVLTWFFPIIGHMGICTSTGVIRDFAGPYFVSVSSPAQNALFPPLRYWKLDPAQVYASGPNAWDTAVHDASEEYKHRMHNLCCDNCHSHVALALNLMRYNNSTNWNMVTLCFFCLLYGKYVSVGAFVKTWLPFVLLLGIILTISLVFNLRLFVLAPKGRDGPGSHVCPAWALARLMPQRGHPAPEGPWSLPGLLMAREPEPEADGLLDLSFLTEEEQEAIAEVLKRDARLRQLEEGRISKLRASLADPGQLKILTGDWFQEARSQRHHHTHFGSDLVRASIRRKKGCRRDQAGGSDVEAEAAGKETEEALEPRLSVDEGPQERFIEAEGPDVPSPRVSTKPSEQEEEPQAEEDEREAPDLEHPLVIAGEEADPEMQPPSMGEEEPQTPPAQTQAASEMLENGEENPGPDSSFDRMLSSSSSMSSLNSSTLSGSQMSLSGEPEAGAVQVRGSVHFALRYEPGAAELRVHVIQCQGLAAARRRRSDPYVKSYLLPDKQSKRKTTVKKRNLNPVFNEILRYSVPQTELRGRVLSLSVWHRESLGRNIFLGEVEVPLDTWDWDSEPTWLPLQPRVPPSPDDLPSRGLLSLSLKYLPAGSEGPGLPPSGELHFWVKEVQDLIPLRSGSPDTFVQCSVLPDDSRASRQRTRVVRRSLNPMFNHTMVYDGFGPADLRQACAELSLWDHGVLGSRQLGGTRLSLGTGSSYGLQVPWMDSTREERQLWQTLLERPSSWGPGVTGVDLVRCAKMALQMRHIIPPLGVPGSVRLSQKKALGTLWYPLSA</sequence>
<dbReference type="EMBL" id="VBQZ03000001">
    <property type="protein sequence ID" value="MXQ79466.1"/>
    <property type="molecule type" value="Genomic_DNA"/>
</dbReference>
<dbReference type="GO" id="GO:0042043">
    <property type="term" value="F:neurexin family protein binding"/>
    <property type="evidence" value="ECO:0007669"/>
    <property type="project" value="TreeGrafter"/>
</dbReference>
<keyword evidence="11" id="KW-1133">Transmembrane helix</keyword>